<dbReference type="EMBL" id="SIXH01000064">
    <property type="protein sequence ID" value="TBO59811.1"/>
    <property type="molecule type" value="Genomic_DNA"/>
</dbReference>
<sequence>MTQQTQTSQQPQTSPQPQNVRQTPDRPHDCPPPDPAPEPAGQPYVHDAVLAMWAPSFVASRPDGDLGADVDGFYHGDRRCLSSLRVTVDGVHLAATNAATESANRAVFDAVLRGVAQRTPDPAVTLRRERTVLPGRFTETVRLTNYGSLPARLTVRIEAESDFAAMEAVKAGAAAAPVAPAADAGRLVWTSGAERMTLSAHTTAADAHTAVSVSGTRGTFAYDVPLAPGESWHCELTGRADADSATPFLPVTEDARPWRDLQLTCADADFSRLLARSEQDLARLLLADPQAPGDLFAGAGAPWYLTLFGRDSLWTARMLLPLGTGLAAGTLRALARRQGRATVPATEEQPGKILHEVRAETRELADGKRLPAQYYGTIDATPLWISLLHDAWRWGMAREEVAALLPNLETALNWLVEYGDPDGDGLLEYVDSTGTGLANQGWKDSGDSVRFRDGSLATAPIALCEVQAYAYEAATAGAALLDAFGRPGADRYRTWAARVREAFRAGFWVPDEHGPYTAIALDADKRPVDAVTSGMGHLLGTGLLDAEEERLLADRLLAPEMADAYGLRTYASDNGGYNPVGYHVGSVWPHDTAIAVHGLARAGYPEHARRLAENLIAAGPAFDSRLPELFAGTPRSASSRPAPYPASCRPQAWAAAASVTLLQALLGIEADVPAGRLTVRPVTGGLLPLTVSGLSVAGRPLSLSVGADGVVSTRTSAPLEVVTQAPALGDQGNSATEATAIEVPATEAPVTEVSATEAPAPGAA</sequence>
<gene>
    <name evidence="4" type="ORF">EYS09_10170</name>
</gene>
<dbReference type="Pfam" id="PF22422">
    <property type="entry name" value="MGH1-like_GH"/>
    <property type="match status" value="1"/>
</dbReference>
<reference evidence="4 5" key="1">
    <citation type="submission" date="2019-02" db="EMBL/GenBank/DDBJ databases">
        <title>Draft Genome Sequence of Streptomyces sp. AM-2504, identified by 16S rRNA comparative analysis as a Streptomyces Kasugaensis strain.</title>
        <authorList>
            <person name="Napolioni V."/>
            <person name="Giuliodori A.M."/>
            <person name="Spurio R."/>
            <person name="Fabbretti A."/>
        </authorList>
    </citation>
    <scope>NUCLEOTIDE SEQUENCE [LARGE SCALE GENOMIC DNA]</scope>
    <source>
        <strain evidence="4 5">AM-2504</strain>
    </source>
</reference>
<feature type="region of interest" description="Disordered" evidence="1">
    <location>
        <begin position="744"/>
        <end position="764"/>
    </location>
</feature>
<feature type="region of interest" description="Disordered" evidence="1">
    <location>
        <begin position="1"/>
        <end position="42"/>
    </location>
</feature>
<keyword evidence="5" id="KW-1185">Reference proteome</keyword>
<dbReference type="SUPFAM" id="SSF48208">
    <property type="entry name" value="Six-hairpin glycosidases"/>
    <property type="match status" value="1"/>
</dbReference>
<dbReference type="InterPro" id="IPR032856">
    <property type="entry name" value="GDE_N_bis"/>
</dbReference>
<evidence type="ECO:0000259" key="2">
    <source>
        <dbReference type="Pfam" id="PF14742"/>
    </source>
</evidence>
<organism evidence="4 5">
    <name type="scientific">Streptomyces kasugaensis</name>
    <dbReference type="NCBI Taxonomy" id="1946"/>
    <lineage>
        <taxon>Bacteria</taxon>
        <taxon>Bacillati</taxon>
        <taxon>Actinomycetota</taxon>
        <taxon>Actinomycetes</taxon>
        <taxon>Kitasatosporales</taxon>
        <taxon>Streptomycetaceae</taxon>
        <taxon>Streptomyces</taxon>
    </lineage>
</organism>
<dbReference type="InterPro" id="IPR054491">
    <property type="entry name" value="MGH1-like_GH"/>
</dbReference>
<accession>A0A4V2JIT4</accession>
<feature type="compositionally biased region" description="Low complexity" evidence="1">
    <location>
        <begin position="1"/>
        <end position="18"/>
    </location>
</feature>
<evidence type="ECO:0000256" key="1">
    <source>
        <dbReference type="SAM" id="MobiDB-lite"/>
    </source>
</evidence>
<evidence type="ECO:0000313" key="5">
    <source>
        <dbReference type="Proteomes" id="UP000292452"/>
    </source>
</evidence>
<dbReference type="GO" id="GO:0005975">
    <property type="term" value="P:carbohydrate metabolic process"/>
    <property type="evidence" value="ECO:0007669"/>
    <property type="project" value="InterPro"/>
</dbReference>
<feature type="domain" description="Putative glycogen debranching enzyme N-terminal" evidence="2">
    <location>
        <begin position="55"/>
        <end position="236"/>
    </location>
</feature>
<name>A0A4V2JIT4_STRKA</name>
<dbReference type="RefSeq" id="WP_131122981.1">
    <property type="nucleotide sequence ID" value="NZ_SIXH01000064.1"/>
</dbReference>
<evidence type="ECO:0000313" key="4">
    <source>
        <dbReference type="EMBL" id="TBO59811.1"/>
    </source>
</evidence>
<dbReference type="Pfam" id="PF14742">
    <property type="entry name" value="GDE_N_bis"/>
    <property type="match status" value="1"/>
</dbReference>
<dbReference type="InterPro" id="IPR008928">
    <property type="entry name" value="6-hairpin_glycosidase_sf"/>
</dbReference>
<dbReference type="AlphaFoldDB" id="A0A4V2JIT4"/>
<dbReference type="Gene3D" id="1.50.10.10">
    <property type="match status" value="1"/>
</dbReference>
<comment type="caution">
    <text evidence="4">The sequence shown here is derived from an EMBL/GenBank/DDBJ whole genome shotgun (WGS) entry which is preliminary data.</text>
</comment>
<proteinExistence type="predicted"/>
<protein>
    <submittedName>
        <fullName evidence="4">Amylo-alpha-1,6-glucosidase</fullName>
    </submittedName>
</protein>
<feature type="domain" description="Mannosylglycerate hydrolase MGH1-like glycoside hydrolase" evidence="3">
    <location>
        <begin position="378"/>
        <end position="617"/>
    </location>
</feature>
<dbReference type="InterPro" id="IPR012341">
    <property type="entry name" value="6hp_glycosidase-like_sf"/>
</dbReference>
<dbReference type="Proteomes" id="UP000292452">
    <property type="component" value="Unassembled WGS sequence"/>
</dbReference>
<evidence type="ECO:0000259" key="3">
    <source>
        <dbReference type="Pfam" id="PF22422"/>
    </source>
</evidence>